<evidence type="ECO:0000256" key="1">
    <source>
        <dbReference type="SAM" id="Phobius"/>
    </source>
</evidence>
<evidence type="ECO:0000313" key="2">
    <source>
        <dbReference type="EMBL" id="EJP74106.1"/>
    </source>
</evidence>
<gene>
    <name evidence="2" type="ORF">NT02SARS_1444</name>
</gene>
<dbReference type="HOGENOM" id="CLU_1453461_0_0_6"/>
<feature type="transmembrane region" description="Helical" evidence="1">
    <location>
        <begin position="131"/>
        <end position="154"/>
    </location>
</feature>
<keyword evidence="1" id="KW-1133">Transmembrane helix</keyword>
<dbReference type="EMBL" id="JH611161">
    <property type="protein sequence ID" value="EJP74106.1"/>
    <property type="molecule type" value="Genomic_DNA"/>
</dbReference>
<accession>J5KSC9</accession>
<organism evidence="2 3">
    <name type="scientific">SAR86 cluster bacterium SAR86B</name>
    <dbReference type="NCBI Taxonomy" id="1123867"/>
    <lineage>
        <taxon>Bacteria</taxon>
        <taxon>Pseudomonadati</taxon>
        <taxon>Pseudomonadota</taxon>
        <taxon>Gammaproteobacteria</taxon>
        <taxon>SAR86 cluster</taxon>
    </lineage>
</organism>
<sequence length="186" mass="21383">MSFLYLVLISISAFFVVRIGYKSVNSFQVSSLVSSILFIVLYFVSYPTFSLLSLHFIFTGLCLIFLIISYYEILNLEKKIIDLKNGNIQSLPLPIEKMYKLNFKILGFGLFLLSMALVSGFFMQSVFTSNIIVKISFTLIAWLIYLITFIGIKFFNLTVKRSVRNLFISLLAVLIAYIANFYLVYN</sequence>
<name>J5KSC9_9GAMM</name>
<feature type="transmembrane region" description="Helical" evidence="1">
    <location>
        <begin position="6"/>
        <end position="21"/>
    </location>
</feature>
<keyword evidence="1" id="KW-0812">Transmembrane</keyword>
<dbReference type="Proteomes" id="UP000010116">
    <property type="component" value="Unassembled WGS sequence"/>
</dbReference>
<protein>
    <submittedName>
        <fullName evidence="2">Putative membrane protein</fullName>
    </submittedName>
</protein>
<feature type="transmembrane region" description="Helical" evidence="1">
    <location>
        <begin position="105"/>
        <end position="125"/>
    </location>
</feature>
<keyword evidence="1" id="KW-0472">Membrane</keyword>
<feature type="transmembrane region" description="Helical" evidence="1">
    <location>
        <begin position="52"/>
        <end position="71"/>
    </location>
</feature>
<proteinExistence type="predicted"/>
<feature type="transmembrane region" description="Helical" evidence="1">
    <location>
        <begin position="166"/>
        <end position="185"/>
    </location>
</feature>
<evidence type="ECO:0000313" key="3">
    <source>
        <dbReference type="Proteomes" id="UP000010116"/>
    </source>
</evidence>
<reference evidence="2 3" key="1">
    <citation type="journal article" date="2012" name="ISME J.">
        <title>Genomic insights to SAR86, an abundant and uncultivated marine bacterial lineage.</title>
        <authorList>
            <person name="Dupont C.L."/>
            <person name="Rusch D.B."/>
            <person name="Yooseph S."/>
            <person name="Lombardo M.J."/>
            <person name="Richter R.A."/>
            <person name="Valas R."/>
            <person name="Novotny M."/>
            <person name="Yee-Greenbaum J."/>
            <person name="Selengut J.D."/>
            <person name="Haft D.H."/>
            <person name="Halpern A.L."/>
            <person name="Lasken R.S."/>
            <person name="Nealson K."/>
            <person name="Friedman R."/>
            <person name="Venter J.C."/>
        </authorList>
    </citation>
    <scope>NUCLEOTIDE SEQUENCE [LARGE SCALE GENOMIC DNA]</scope>
</reference>
<dbReference type="AlphaFoldDB" id="J5KSC9"/>
<feature type="transmembrane region" description="Helical" evidence="1">
    <location>
        <begin position="28"/>
        <end position="46"/>
    </location>
</feature>